<evidence type="ECO:0000256" key="3">
    <source>
        <dbReference type="PIRSR" id="PIRSR000390-2"/>
    </source>
</evidence>
<sequence length="401" mass="43363">MNPERPFLPYGRQTIEADDVEAVSQVLLGDWLTGGPSVTAFEQALAAQVEAPHAVACANGTAALHLAMLALGIGPGDAVIVPTLTFLATANAARFVGAEVIFADVDPHTGLLGDATFAQALQRAGERPVRAVIPVHLNGQLCPELAQIAQRAKALGIAVVEDACHALGSRHHGPQGYLAGACRHSEMTVFSFHPVKTIAMGEGGAITTHNPQLAERLQSYRNHGMSRDPEHFTQPHEARDAQGELNPWYYEMTEPGFNYRASDLHCALGLSQLHKLGRFVAARQQLATLYHHKLAALAPILTPIPMVEGADPALHLFAVWIDFEQLGMSRGALMQALKAKGIGTQVHYLPVHRQPYYRRLGSIDLPGADAYYQGCLSLPFYPSLQEGDLDRVVQALAELWP</sequence>
<evidence type="ECO:0000313" key="5">
    <source>
        <dbReference type="EMBL" id="ABK44910.1"/>
    </source>
</evidence>
<dbReference type="GO" id="GO:0000271">
    <property type="term" value="P:polysaccharide biosynthetic process"/>
    <property type="evidence" value="ECO:0007669"/>
    <property type="project" value="TreeGrafter"/>
</dbReference>
<dbReference type="EMBL" id="CP000471">
    <property type="protein sequence ID" value="ABK44910.1"/>
    <property type="molecule type" value="Genomic_DNA"/>
</dbReference>
<dbReference type="InterPro" id="IPR000653">
    <property type="entry name" value="DegT/StrS_aminotransferase"/>
</dbReference>
<dbReference type="Proteomes" id="UP000002586">
    <property type="component" value="Chromosome"/>
</dbReference>
<proteinExistence type="inferred from homology"/>
<gene>
    <name evidence="5" type="ordered locus">Mmc1_2410</name>
</gene>
<dbReference type="OrthoDB" id="9768668at2"/>
<reference evidence="5 6" key="2">
    <citation type="journal article" date="2012" name="Int. J. Syst. Evol. Microbiol.">
        <title>Magnetococcus marinus gen. nov., sp. nov., a marine, magnetotactic bacterium that represents a novel lineage (Magnetococcaceae fam. nov.; Magnetococcales ord. nov.) at the base of the Alphaproteobacteria.</title>
        <authorList>
            <person name="Bazylinski D.A."/>
            <person name="Williams T.J."/>
            <person name="Lefevre C.T."/>
            <person name="Berg R.J."/>
            <person name="Zhang C.L."/>
            <person name="Bowser S.S."/>
            <person name="Dean A.J."/>
            <person name="Beveridge T.J."/>
        </authorList>
    </citation>
    <scope>NUCLEOTIDE SEQUENCE [LARGE SCALE GENOMIC DNA]</scope>
    <source>
        <strain evidence="6">ATCC BAA-1437 / JCM 17883 / MC-1</strain>
    </source>
</reference>
<dbReference type="KEGG" id="mgm:Mmc1_2410"/>
<dbReference type="RefSeq" id="WP_011714030.1">
    <property type="nucleotide sequence ID" value="NC_008576.1"/>
</dbReference>
<feature type="active site" description="Proton acceptor" evidence="2">
    <location>
        <position position="196"/>
    </location>
</feature>
<name>A0LAB7_MAGMM</name>
<evidence type="ECO:0000256" key="2">
    <source>
        <dbReference type="PIRSR" id="PIRSR000390-1"/>
    </source>
</evidence>
<dbReference type="GO" id="GO:0030170">
    <property type="term" value="F:pyridoxal phosphate binding"/>
    <property type="evidence" value="ECO:0007669"/>
    <property type="project" value="TreeGrafter"/>
</dbReference>
<keyword evidence="5" id="KW-0808">Transferase</keyword>
<dbReference type="InterPro" id="IPR015424">
    <property type="entry name" value="PyrdxlP-dep_Trfase"/>
</dbReference>
<dbReference type="GO" id="GO:0008483">
    <property type="term" value="F:transaminase activity"/>
    <property type="evidence" value="ECO:0007669"/>
    <property type="project" value="UniProtKB-KW"/>
</dbReference>
<dbReference type="Gene3D" id="3.90.1150.10">
    <property type="entry name" value="Aspartate Aminotransferase, domain 1"/>
    <property type="match status" value="1"/>
</dbReference>
<feature type="modified residue" description="N6-(pyridoxal phosphate)lysine" evidence="3">
    <location>
        <position position="196"/>
    </location>
</feature>
<accession>A0LAB7</accession>
<dbReference type="eggNOG" id="COG0399">
    <property type="taxonomic scope" value="Bacteria"/>
</dbReference>
<keyword evidence="3 4" id="KW-0663">Pyridoxal phosphate</keyword>
<dbReference type="AlphaFoldDB" id="A0LAB7"/>
<keyword evidence="5" id="KW-0032">Aminotransferase</keyword>
<dbReference type="PANTHER" id="PTHR30244:SF34">
    <property type="entry name" value="DTDP-4-AMINO-4,6-DIDEOXYGALACTOSE TRANSAMINASE"/>
    <property type="match status" value="1"/>
</dbReference>
<dbReference type="InterPro" id="IPR015422">
    <property type="entry name" value="PyrdxlP-dep_Trfase_small"/>
</dbReference>
<dbReference type="PIRSF" id="PIRSF000390">
    <property type="entry name" value="PLP_StrS"/>
    <property type="match status" value="1"/>
</dbReference>
<dbReference type="HOGENOM" id="CLU_033332_0_3_5"/>
<comment type="similarity">
    <text evidence="1 4">Belongs to the DegT/DnrJ/EryC1 family.</text>
</comment>
<dbReference type="NCBIfam" id="TIGR03588">
    <property type="entry name" value="PseC"/>
    <property type="match status" value="1"/>
</dbReference>
<reference evidence="6" key="1">
    <citation type="journal article" date="2009" name="Appl. Environ. Microbiol.">
        <title>Complete genome sequence of the chemolithoautotrophic marine magnetotactic coccus strain MC-1.</title>
        <authorList>
            <person name="Schubbe S."/>
            <person name="Williams T.J."/>
            <person name="Xie G."/>
            <person name="Kiss H.E."/>
            <person name="Brettin T.S."/>
            <person name="Martinez D."/>
            <person name="Ross C.A."/>
            <person name="Schuler D."/>
            <person name="Cox B.L."/>
            <person name="Nealson K.H."/>
            <person name="Bazylinski D.A."/>
        </authorList>
    </citation>
    <scope>NUCLEOTIDE SEQUENCE [LARGE SCALE GENOMIC DNA]</scope>
    <source>
        <strain evidence="6">ATCC BAA-1437 / JCM 17883 / MC-1</strain>
    </source>
</reference>
<organism evidence="5 6">
    <name type="scientific">Magnetococcus marinus (strain ATCC BAA-1437 / JCM 17883 / MC-1)</name>
    <dbReference type="NCBI Taxonomy" id="156889"/>
    <lineage>
        <taxon>Bacteria</taxon>
        <taxon>Pseudomonadati</taxon>
        <taxon>Pseudomonadota</taxon>
        <taxon>Magnetococcia</taxon>
        <taxon>Magnetococcales</taxon>
        <taxon>Magnetococcaceae</taxon>
        <taxon>Magnetococcus</taxon>
    </lineage>
</organism>
<evidence type="ECO:0000256" key="1">
    <source>
        <dbReference type="ARBA" id="ARBA00037999"/>
    </source>
</evidence>
<dbReference type="Gene3D" id="3.40.640.10">
    <property type="entry name" value="Type I PLP-dependent aspartate aminotransferase-like (Major domain)"/>
    <property type="match status" value="1"/>
</dbReference>
<evidence type="ECO:0000256" key="4">
    <source>
        <dbReference type="RuleBase" id="RU004508"/>
    </source>
</evidence>
<dbReference type="PANTHER" id="PTHR30244">
    <property type="entry name" value="TRANSAMINASE"/>
    <property type="match status" value="1"/>
</dbReference>
<dbReference type="SUPFAM" id="SSF53383">
    <property type="entry name" value="PLP-dependent transferases"/>
    <property type="match status" value="1"/>
</dbReference>
<protein>
    <submittedName>
        <fullName evidence="5">DegT/DnrJ/EryC1/StrS aminotransferase</fullName>
    </submittedName>
</protein>
<dbReference type="InterPro" id="IPR015421">
    <property type="entry name" value="PyrdxlP-dep_Trfase_major"/>
</dbReference>
<dbReference type="CDD" id="cd00616">
    <property type="entry name" value="AHBA_syn"/>
    <property type="match status" value="1"/>
</dbReference>
<dbReference type="InterPro" id="IPR020026">
    <property type="entry name" value="PseC"/>
</dbReference>
<dbReference type="Pfam" id="PF01041">
    <property type="entry name" value="DegT_DnrJ_EryC1"/>
    <property type="match status" value="1"/>
</dbReference>
<keyword evidence="6" id="KW-1185">Reference proteome</keyword>
<evidence type="ECO:0000313" key="6">
    <source>
        <dbReference type="Proteomes" id="UP000002586"/>
    </source>
</evidence>
<dbReference type="STRING" id="156889.Mmc1_2410"/>